<keyword evidence="4 15" id="KW-0138">CF(0)</keyword>
<keyword evidence="8 15" id="KW-0406">Ion transport</keyword>
<evidence type="ECO:0000256" key="15">
    <source>
        <dbReference type="RuleBase" id="RU367005"/>
    </source>
</evidence>
<evidence type="ECO:0000256" key="3">
    <source>
        <dbReference type="ARBA" id="ARBA00022448"/>
    </source>
</evidence>
<keyword evidence="18" id="KW-1185">Reference proteome</keyword>
<evidence type="ECO:0000256" key="7">
    <source>
        <dbReference type="ARBA" id="ARBA00022990"/>
    </source>
</evidence>
<evidence type="ECO:0000256" key="1">
    <source>
        <dbReference type="ARBA" id="ARBA00004273"/>
    </source>
</evidence>
<keyword evidence="6 15" id="KW-0999">Mitochondrion inner membrane</keyword>
<comment type="subunit">
    <text evidence="13">Component of the ATP synthase complex composed at least of ATP5F1A/subunit alpha, ATP5F1B/subunit beta, ATP5MC1/subunit c (homooctomer), MT-ATP6/subunit a, MT-ATP8/subunit 8, ATP5ME/subunit e, ATP5MF/subunit f, ATP5MG/subunit g, ATP5MK/subunit k, ATP5MJ/subunit j, ATP5F1C/subunit gamma, ATP5F1D/subunit delta, ATP5F1E/subunit epsilon, ATP5PF/subunit F6, ATP5PB/subunit b, ATP5PD/subunit d, ATP5PO/subunit OSCP. ATP synthase complex consists of a soluble F(1) head domain (subunits alpha(3) and beta(3)) - the catalytic core - and a membrane F(0) domain - the membrane proton channel (subunits c, a, 8, e, f, g, k and j). These two domains are linked by a central stalk (subunits gamma, delta, and epsilon) rotating inside the F1 region and a stationary peripheral stalk (subunits F6, b, d, and OSCP).</text>
</comment>
<dbReference type="Proteomes" id="UP001591681">
    <property type="component" value="Unassembled WGS sequence"/>
</dbReference>
<organism evidence="17 18">
    <name type="scientific">Coilia grayii</name>
    <name type="common">Gray's grenadier anchovy</name>
    <dbReference type="NCBI Taxonomy" id="363190"/>
    <lineage>
        <taxon>Eukaryota</taxon>
        <taxon>Metazoa</taxon>
        <taxon>Chordata</taxon>
        <taxon>Craniata</taxon>
        <taxon>Vertebrata</taxon>
        <taxon>Euteleostomi</taxon>
        <taxon>Actinopterygii</taxon>
        <taxon>Neopterygii</taxon>
        <taxon>Teleostei</taxon>
        <taxon>Clupei</taxon>
        <taxon>Clupeiformes</taxon>
        <taxon>Clupeoidei</taxon>
        <taxon>Engraulidae</taxon>
        <taxon>Coilinae</taxon>
        <taxon>Coilia</taxon>
    </lineage>
</organism>
<evidence type="ECO:0000256" key="8">
    <source>
        <dbReference type="ARBA" id="ARBA00023065"/>
    </source>
</evidence>
<reference evidence="17 18" key="1">
    <citation type="submission" date="2024-09" db="EMBL/GenBank/DDBJ databases">
        <title>A chromosome-level genome assembly of Gray's grenadier anchovy, Coilia grayii.</title>
        <authorList>
            <person name="Fu Z."/>
        </authorList>
    </citation>
    <scope>NUCLEOTIDE SEQUENCE [LARGE SCALE GENOMIC DNA]</scope>
    <source>
        <strain evidence="17">G4</strain>
        <tissue evidence="17">Muscle</tissue>
    </source>
</reference>
<keyword evidence="7" id="KW-0007">Acetylation</keyword>
<dbReference type="GO" id="GO:1902600">
    <property type="term" value="P:proton transmembrane transport"/>
    <property type="evidence" value="ECO:0007669"/>
    <property type="project" value="UniProtKB-KW"/>
</dbReference>
<gene>
    <name evidence="17" type="ORF">ACEWY4_004411</name>
</gene>
<sequence length="71" mass="8256">MVPPVQVSALIKTARWSALLVGIVYGKQRYDYLKPIAAEERRVEEAEKKHREEQERIYKQLAEANSDTILK</sequence>
<name>A0ABD1KLK6_9TELE</name>
<evidence type="ECO:0000256" key="11">
    <source>
        <dbReference type="ARBA" id="ARBA00023310"/>
    </source>
</evidence>
<feature type="coiled-coil region" evidence="16">
    <location>
        <begin position="36"/>
        <end position="63"/>
    </location>
</feature>
<evidence type="ECO:0000256" key="14">
    <source>
        <dbReference type="ARBA" id="ARBA00074682"/>
    </source>
</evidence>
<keyword evidence="9 15" id="KW-0496">Mitochondrion</keyword>
<dbReference type="EMBL" id="JBHFQA010000004">
    <property type="protein sequence ID" value="KAL2100017.1"/>
    <property type="molecule type" value="Genomic_DNA"/>
</dbReference>
<protein>
    <recommendedName>
        <fullName evidence="14 15">ATP synthase F(0) complex subunit e, mitochondrial</fullName>
    </recommendedName>
</protein>
<evidence type="ECO:0000256" key="5">
    <source>
        <dbReference type="ARBA" id="ARBA00022781"/>
    </source>
</evidence>
<keyword evidence="11 15" id="KW-0066">ATP synthesis</keyword>
<dbReference type="AlphaFoldDB" id="A0ABD1KLK6"/>
<keyword evidence="16" id="KW-0175">Coiled coil</keyword>
<dbReference type="GO" id="GO:0045259">
    <property type="term" value="C:proton-transporting ATP synthase complex"/>
    <property type="evidence" value="ECO:0007669"/>
    <property type="project" value="UniProtKB-UniRule"/>
</dbReference>
<comment type="caution">
    <text evidence="17">The sequence shown here is derived from an EMBL/GenBank/DDBJ whole genome shotgun (WGS) entry which is preliminary data.</text>
</comment>
<evidence type="ECO:0000313" key="18">
    <source>
        <dbReference type="Proteomes" id="UP001591681"/>
    </source>
</evidence>
<dbReference type="Pfam" id="PF05680">
    <property type="entry name" value="ATP-synt_E"/>
    <property type="match status" value="1"/>
</dbReference>
<evidence type="ECO:0000256" key="12">
    <source>
        <dbReference type="ARBA" id="ARBA00057306"/>
    </source>
</evidence>
<keyword evidence="3 15" id="KW-0813">Transport</keyword>
<evidence type="ECO:0000256" key="13">
    <source>
        <dbReference type="ARBA" id="ARBA00064647"/>
    </source>
</evidence>
<proteinExistence type="inferred from homology"/>
<accession>A0ABD1KLK6</accession>
<dbReference type="GO" id="GO:0006754">
    <property type="term" value="P:ATP biosynthetic process"/>
    <property type="evidence" value="ECO:0007669"/>
    <property type="project" value="UniProtKB-KW"/>
</dbReference>
<comment type="similarity">
    <text evidence="2 15">Belongs to the ATPase e subunit family.</text>
</comment>
<evidence type="ECO:0000256" key="10">
    <source>
        <dbReference type="ARBA" id="ARBA00023136"/>
    </source>
</evidence>
<comment type="subcellular location">
    <subcellularLocation>
        <location evidence="1 15">Mitochondrion inner membrane</location>
    </subcellularLocation>
</comment>
<dbReference type="PANTHER" id="PTHR12427">
    <property type="entry name" value="ATP SYNTHASE E CHAIN, MITOCHONDRIAL"/>
    <property type="match status" value="1"/>
</dbReference>
<evidence type="ECO:0000256" key="16">
    <source>
        <dbReference type="SAM" id="Coils"/>
    </source>
</evidence>
<dbReference type="GO" id="GO:0005743">
    <property type="term" value="C:mitochondrial inner membrane"/>
    <property type="evidence" value="ECO:0007669"/>
    <property type="project" value="UniProtKB-SubCell"/>
</dbReference>
<comment type="function">
    <text evidence="12 15">Subunit e, of the mitochondrial membrane ATP synthase complex (F(1)F(0) ATP synthase or Complex V) that produces ATP from ADP in the presence of a proton gradient across the membrane which is generated by electron transport complexes of the respiratory chain. ATP synthase complex consist of a soluble F(1) head domain - the catalytic core - and a membrane F(1) domain - the membrane proton channel. These two domains are linked by a central stalk rotating inside the F(1) region and a stationary peripheral stalk. During catalysis, ATP synthesis in the catalytic domain of F(1) is coupled via a rotary mechanism of the central stalk subunits to proton translocation. In vivo, can only synthesize ATP although its ATP hydrolase activity can be activated artificially in vitro. Part of the complex F(0) domain.</text>
</comment>
<dbReference type="PANTHER" id="PTHR12427:SF1">
    <property type="entry name" value="ATP SYNTHASE SUBUNIT E, MITOCHONDRIAL"/>
    <property type="match status" value="1"/>
</dbReference>
<evidence type="ECO:0000256" key="4">
    <source>
        <dbReference type="ARBA" id="ARBA00022547"/>
    </source>
</evidence>
<keyword evidence="10" id="KW-0472">Membrane</keyword>
<comment type="subunit">
    <text evidence="15">F-type ATPases have 2 components, CF(1) - the catalytic core - and CF(0) - the membrane proton channel. CF(1) and CF(0) have multiple subunits.</text>
</comment>
<evidence type="ECO:0000256" key="2">
    <source>
        <dbReference type="ARBA" id="ARBA00007333"/>
    </source>
</evidence>
<evidence type="ECO:0000313" key="17">
    <source>
        <dbReference type="EMBL" id="KAL2100017.1"/>
    </source>
</evidence>
<keyword evidence="5 15" id="KW-0375">Hydrogen ion transport</keyword>
<dbReference type="InterPro" id="IPR008386">
    <property type="entry name" value="ATP_synth_F0_esu_mt"/>
</dbReference>
<evidence type="ECO:0000256" key="9">
    <source>
        <dbReference type="ARBA" id="ARBA00023128"/>
    </source>
</evidence>
<evidence type="ECO:0000256" key="6">
    <source>
        <dbReference type="ARBA" id="ARBA00022792"/>
    </source>
</evidence>